<dbReference type="STRING" id="269621.A0A238FL05"/>
<sequence length="284" mass="29543">MGSTHAKPQDARDLLAMLGHSAKPPTATKPFGVDYQPKSRSVIPSTTPASSTVPSPAVAPATAIHASIPVPSRSPSVQAAVLPNSAAPAPEASSTLPNPANKSIFSAPLLSHDVFVNLPPIGSRPKKTVDNPTATTDLIGVAPVRATVPRTASPAGKPAQTRASDGRLVDAMNSPLSISRTSESRPRPSGSAQPRAKVASPAVDPSSLNAKLIASPPRVNRAEALEIVDAAASKAQIGLGAHEKEPLDQKQFIKALNELIQRPAFATSLYARYLERFEDDHATV</sequence>
<accession>A0A238FL05</accession>
<feature type="region of interest" description="Disordered" evidence="1">
    <location>
        <begin position="79"/>
        <end position="102"/>
    </location>
</feature>
<proteinExistence type="predicted"/>
<feature type="compositionally biased region" description="Low complexity" evidence="1">
    <location>
        <begin position="41"/>
        <end position="56"/>
    </location>
</feature>
<keyword evidence="3" id="KW-1185">Reference proteome</keyword>
<feature type="compositionally biased region" description="Low complexity" evidence="1">
    <location>
        <begin position="83"/>
        <end position="94"/>
    </location>
</feature>
<feature type="region of interest" description="Disordered" evidence="1">
    <location>
        <begin position="21"/>
        <end position="56"/>
    </location>
</feature>
<dbReference type="EMBL" id="FMSP01000021">
    <property type="protein sequence ID" value="SCV74470.1"/>
    <property type="molecule type" value="Genomic_DNA"/>
</dbReference>
<evidence type="ECO:0000313" key="2">
    <source>
        <dbReference type="EMBL" id="SCV74470.1"/>
    </source>
</evidence>
<dbReference type="Proteomes" id="UP000198372">
    <property type="component" value="Unassembled WGS sequence"/>
</dbReference>
<gene>
    <name evidence="2" type="ORF">BQ2448_8109</name>
</gene>
<evidence type="ECO:0000256" key="1">
    <source>
        <dbReference type="SAM" id="MobiDB-lite"/>
    </source>
</evidence>
<evidence type="ECO:0000313" key="3">
    <source>
        <dbReference type="Proteomes" id="UP000198372"/>
    </source>
</evidence>
<organism evidence="2 3">
    <name type="scientific">Microbotryum intermedium</name>
    <dbReference type="NCBI Taxonomy" id="269621"/>
    <lineage>
        <taxon>Eukaryota</taxon>
        <taxon>Fungi</taxon>
        <taxon>Dikarya</taxon>
        <taxon>Basidiomycota</taxon>
        <taxon>Pucciniomycotina</taxon>
        <taxon>Microbotryomycetes</taxon>
        <taxon>Microbotryales</taxon>
        <taxon>Microbotryaceae</taxon>
        <taxon>Microbotryum</taxon>
    </lineage>
</organism>
<dbReference type="AlphaFoldDB" id="A0A238FL05"/>
<protein>
    <submittedName>
        <fullName evidence="2">BQ2448_8109 protein</fullName>
    </submittedName>
</protein>
<reference evidence="3" key="1">
    <citation type="submission" date="2016-09" db="EMBL/GenBank/DDBJ databases">
        <authorList>
            <person name="Jeantristanb JTB J.-T."/>
            <person name="Ricardo R."/>
        </authorList>
    </citation>
    <scope>NUCLEOTIDE SEQUENCE [LARGE SCALE GENOMIC DNA]</scope>
</reference>
<name>A0A238FL05_9BASI</name>
<dbReference type="OrthoDB" id="10681086at2759"/>
<feature type="region of interest" description="Disordered" evidence="1">
    <location>
        <begin position="146"/>
        <end position="204"/>
    </location>
</feature>